<feature type="domain" description="HTH luxR-type" evidence="1">
    <location>
        <begin position="127"/>
        <end position="184"/>
    </location>
</feature>
<protein>
    <submittedName>
        <fullName evidence="2">Helix-turn-helix transcriptional regulator</fullName>
    </submittedName>
</protein>
<dbReference type="EMBL" id="JAUFPT010000127">
    <property type="protein sequence ID" value="MDN3575012.1"/>
    <property type="molecule type" value="Genomic_DNA"/>
</dbReference>
<reference evidence="3" key="1">
    <citation type="journal article" date="2019" name="Int. J. Syst. Evol. Microbiol.">
        <title>The Global Catalogue of Microorganisms (GCM) 10K type strain sequencing project: providing services to taxonomists for standard genome sequencing and annotation.</title>
        <authorList>
            <consortium name="The Broad Institute Genomics Platform"/>
            <consortium name="The Broad Institute Genome Sequencing Center for Infectious Disease"/>
            <person name="Wu L."/>
            <person name="Ma J."/>
        </authorList>
    </citation>
    <scope>NUCLEOTIDE SEQUENCE [LARGE SCALE GENOMIC DNA]</scope>
    <source>
        <strain evidence="3">CECT 7806</strain>
    </source>
</reference>
<dbReference type="PRINTS" id="PR00038">
    <property type="entry name" value="HTHLUXR"/>
</dbReference>
<dbReference type="InterPro" id="IPR016032">
    <property type="entry name" value="Sig_transdc_resp-reg_C-effctor"/>
</dbReference>
<dbReference type="InterPro" id="IPR000792">
    <property type="entry name" value="Tscrpt_reg_LuxR_C"/>
</dbReference>
<dbReference type="RefSeq" id="WP_290356747.1">
    <property type="nucleotide sequence ID" value="NZ_JAUFPT010000127.1"/>
</dbReference>
<organism evidence="2 3">
    <name type="scientific">Methylobacterium longum</name>
    <dbReference type="NCBI Taxonomy" id="767694"/>
    <lineage>
        <taxon>Bacteria</taxon>
        <taxon>Pseudomonadati</taxon>
        <taxon>Pseudomonadota</taxon>
        <taxon>Alphaproteobacteria</taxon>
        <taxon>Hyphomicrobiales</taxon>
        <taxon>Methylobacteriaceae</taxon>
        <taxon>Methylobacterium</taxon>
    </lineage>
</organism>
<dbReference type="Pfam" id="PF00196">
    <property type="entry name" value="GerE"/>
    <property type="match status" value="1"/>
</dbReference>
<evidence type="ECO:0000259" key="1">
    <source>
        <dbReference type="SMART" id="SM00421"/>
    </source>
</evidence>
<dbReference type="InterPro" id="IPR036388">
    <property type="entry name" value="WH-like_DNA-bd_sf"/>
</dbReference>
<accession>A0ABT8AYF9</accession>
<dbReference type="Proteomes" id="UP001244297">
    <property type="component" value="Unassembled WGS sequence"/>
</dbReference>
<proteinExistence type="predicted"/>
<dbReference type="SUPFAM" id="SSF46894">
    <property type="entry name" value="C-terminal effector domain of the bipartite response regulators"/>
    <property type="match status" value="1"/>
</dbReference>
<sequence>MLVGMPLLRVFDRMGCGGIILSTTGQVLATNASARLILQQMFELDDAAVAALDGSGREIVKHLLNQSRTRVHLDSENWILIERSGRRPLIMNCVPVPVLNEDGPHSVLLLIDLDLTPLPSASALEQIFGLTPAEARLTLLLVSGQTLAEVAEKLHLSVATVRTQLKAVFEKTHTHRQAELVVLVSRLAALP</sequence>
<dbReference type="Gene3D" id="1.10.10.10">
    <property type="entry name" value="Winged helix-like DNA-binding domain superfamily/Winged helix DNA-binding domain"/>
    <property type="match status" value="1"/>
</dbReference>
<name>A0ABT8AYF9_9HYPH</name>
<dbReference type="SMART" id="SM00421">
    <property type="entry name" value="HTH_LUXR"/>
    <property type="match status" value="1"/>
</dbReference>
<comment type="caution">
    <text evidence="2">The sequence shown here is derived from an EMBL/GenBank/DDBJ whole genome shotgun (WGS) entry which is preliminary data.</text>
</comment>
<evidence type="ECO:0000313" key="3">
    <source>
        <dbReference type="Proteomes" id="UP001244297"/>
    </source>
</evidence>
<keyword evidence="3" id="KW-1185">Reference proteome</keyword>
<evidence type="ECO:0000313" key="2">
    <source>
        <dbReference type="EMBL" id="MDN3575012.1"/>
    </source>
</evidence>
<gene>
    <name evidence="2" type="ORF">QWZ18_31000</name>
</gene>